<dbReference type="EMBL" id="FOHT01000019">
    <property type="protein sequence ID" value="SET66317.1"/>
    <property type="molecule type" value="Genomic_DNA"/>
</dbReference>
<evidence type="ECO:0000256" key="4">
    <source>
        <dbReference type="ARBA" id="ARBA00023008"/>
    </source>
</evidence>
<dbReference type="InterPro" id="IPR008972">
    <property type="entry name" value="Cupredoxin"/>
</dbReference>
<dbReference type="HOGENOM" id="CLU_112845_1_0_10"/>
<reference evidence="7 9" key="1">
    <citation type="submission" date="2014-03" db="EMBL/GenBank/DDBJ databases">
        <title>Complete genome sequence of a deeply braunched marine Bacteroidia bacterium Draconibacterium orientale type strain FH5T.</title>
        <authorList>
            <person name="Li X."/>
            <person name="Wang X."/>
            <person name="Xie Z."/>
            <person name="Du Z."/>
            <person name="Chen G."/>
        </authorList>
    </citation>
    <scope>NUCLEOTIDE SEQUENCE [LARGE SCALE GENOMIC DNA]</scope>
    <source>
        <strain evidence="7 9">FH5</strain>
    </source>
</reference>
<feature type="chain" id="PRO_5010515006" evidence="5">
    <location>
        <begin position="23"/>
        <end position="149"/>
    </location>
</feature>
<keyword evidence="5" id="KW-0732">Signal</keyword>
<evidence type="ECO:0000259" key="6">
    <source>
        <dbReference type="Pfam" id="PF00127"/>
    </source>
</evidence>
<dbReference type="Pfam" id="PF00127">
    <property type="entry name" value="Copper-bind"/>
    <property type="match status" value="1"/>
</dbReference>
<dbReference type="InterPro" id="IPR033138">
    <property type="entry name" value="Cu_oxidase_CS"/>
</dbReference>
<keyword evidence="9" id="KW-1185">Reference proteome</keyword>
<evidence type="ECO:0000256" key="1">
    <source>
        <dbReference type="ARBA" id="ARBA00022448"/>
    </source>
</evidence>
<dbReference type="GO" id="GO:0005507">
    <property type="term" value="F:copper ion binding"/>
    <property type="evidence" value="ECO:0007669"/>
    <property type="project" value="InterPro"/>
</dbReference>
<dbReference type="AlphaFoldDB" id="X5DIB5"/>
<dbReference type="Proteomes" id="UP000181981">
    <property type="component" value="Unassembled WGS sequence"/>
</dbReference>
<dbReference type="eggNOG" id="COG3241">
    <property type="taxonomic scope" value="Bacteria"/>
</dbReference>
<dbReference type="InterPro" id="IPR000923">
    <property type="entry name" value="BlueCu_1"/>
</dbReference>
<gene>
    <name evidence="7" type="ORF">FH5T_13175</name>
    <name evidence="8" type="ORF">SAMN05444285_11926</name>
</gene>
<dbReference type="EMBL" id="CP007451">
    <property type="protein sequence ID" value="AHW60247.1"/>
    <property type="molecule type" value="Genomic_DNA"/>
</dbReference>
<evidence type="ECO:0000256" key="2">
    <source>
        <dbReference type="ARBA" id="ARBA00022723"/>
    </source>
</evidence>
<keyword evidence="4" id="KW-0186">Copper</keyword>
<keyword evidence="3" id="KW-0249">Electron transport</keyword>
<evidence type="ECO:0000256" key="5">
    <source>
        <dbReference type="SAM" id="SignalP"/>
    </source>
</evidence>
<feature type="signal peptide" evidence="5">
    <location>
        <begin position="1"/>
        <end position="22"/>
    </location>
</feature>
<dbReference type="KEGG" id="dori:FH5T_13175"/>
<protein>
    <submittedName>
        <fullName evidence="8">Azurin</fullName>
    </submittedName>
</protein>
<organism evidence="8 10">
    <name type="scientific">Draconibacterium orientale</name>
    <dbReference type="NCBI Taxonomy" id="1168034"/>
    <lineage>
        <taxon>Bacteria</taxon>
        <taxon>Pseudomonadati</taxon>
        <taxon>Bacteroidota</taxon>
        <taxon>Bacteroidia</taxon>
        <taxon>Marinilabiliales</taxon>
        <taxon>Prolixibacteraceae</taxon>
        <taxon>Draconibacterium</taxon>
    </lineage>
</organism>
<dbReference type="GO" id="GO:0009055">
    <property type="term" value="F:electron transfer activity"/>
    <property type="evidence" value="ECO:0007669"/>
    <property type="project" value="InterPro"/>
</dbReference>
<dbReference type="SUPFAM" id="SSF49503">
    <property type="entry name" value="Cupredoxins"/>
    <property type="match status" value="1"/>
</dbReference>
<keyword evidence="2" id="KW-0479">Metal-binding</keyword>
<evidence type="ECO:0000313" key="10">
    <source>
        <dbReference type="Proteomes" id="UP000181981"/>
    </source>
</evidence>
<reference evidence="8 10" key="2">
    <citation type="submission" date="2016-10" db="EMBL/GenBank/DDBJ databases">
        <authorList>
            <person name="de Groot N.N."/>
        </authorList>
    </citation>
    <scope>NUCLEOTIDE SEQUENCE [LARGE SCALE GENOMIC DNA]</scope>
    <source>
        <strain evidence="8 10">DSM 25947</strain>
    </source>
</reference>
<dbReference type="PANTHER" id="PTHR38439:SF2">
    <property type="entry name" value="OUTER MEMBRANE PROTEIN H.8"/>
    <property type="match status" value="1"/>
</dbReference>
<dbReference type="RefSeq" id="WP_051567860.1">
    <property type="nucleotide sequence ID" value="NZ_FOHT01000019.1"/>
</dbReference>
<dbReference type="Gene3D" id="2.60.40.420">
    <property type="entry name" value="Cupredoxins - blue copper proteins"/>
    <property type="match status" value="1"/>
</dbReference>
<proteinExistence type="predicted"/>
<dbReference type="PROSITE" id="PS00079">
    <property type="entry name" value="MULTICOPPER_OXIDASE1"/>
    <property type="match status" value="1"/>
</dbReference>
<accession>X5DIB5</accession>
<evidence type="ECO:0000313" key="7">
    <source>
        <dbReference type="EMBL" id="AHW60247.1"/>
    </source>
</evidence>
<dbReference type="STRING" id="1168034.FH5T_13175"/>
<evidence type="ECO:0000256" key="3">
    <source>
        <dbReference type="ARBA" id="ARBA00022982"/>
    </source>
</evidence>
<dbReference type="InterPro" id="IPR050845">
    <property type="entry name" value="Cu-binding_ET"/>
</dbReference>
<evidence type="ECO:0000313" key="9">
    <source>
        <dbReference type="Proteomes" id="UP000023772"/>
    </source>
</evidence>
<name>X5DIB5_9BACT</name>
<feature type="domain" description="Blue (type 1) copper" evidence="6">
    <location>
        <begin position="25"/>
        <end position="149"/>
    </location>
</feature>
<evidence type="ECO:0000313" key="8">
    <source>
        <dbReference type="EMBL" id="SET66317.1"/>
    </source>
</evidence>
<sequence>MKLLKKLAPVLLLLLLATNTWAQREIKIEGHDNLRFTVETIKVSPGEQLKITLTTVSNIDDKSMMAHNWVLLKKGTDGMNFVNKGLQHQDNDFIDPALKGKVIAQTKMLGDGETDSIVFNVPDEKGTYEYVCTFRAHYQAGMKGKLIVE</sequence>
<dbReference type="Proteomes" id="UP000023772">
    <property type="component" value="Chromosome"/>
</dbReference>
<keyword evidence="1" id="KW-0813">Transport</keyword>
<dbReference type="PANTHER" id="PTHR38439">
    <property type="entry name" value="AURACYANIN-B"/>
    <property type="match status" value="1"/>
</dbReference>
<dbReference type="OrthoDB" id="9808161at2"/>